<dbReference type="PANTHER" id="PTHR41533:SF1">
    <property type="entry name" value="L,D-TRANSPEPTIDASE YCBB-RELATED"/>
    <property type="match status" value="1"/>
</dbReference>
<evidence type="ECO:0000256" key="1">
    <source>
        <dbReference type="ARBA" id="ARBA00004752"/>
    </source>
</evidence>
<keyword evidence="4 7" id="KW-0133">Cell shape</keyword>
<evidence type="ECO:0000256" key="5">
    <source>
        <dbReference type="ARBA" id="ARBA00022984"/>
    </source>
</evidence>
<keyword evidence="9" id="KW-0732">Signal</keyword>
<dbReference type="InterPro" id="IPR052905">
    <property type="entry name" value="LD-transpeptidase_YkuD-like"/>
</dbReference>
<accession>A0A212RKM8</accession>
<feature type="region of interest" description="Disordered" evidence="8">
    <location>
        <begin position="24"/>
        <end position="130"/>
    </location>
</feature>
<evidence type="ECO:0000256" key="9">
    <source>
        <dbReference type="SAM" id="SignalP"/>
    </source>
</evidence>
<dbReference type="GO" id="GO:0004180">
    <property type="term" value="F:carboxypeptidase activity"/>
    <property type="evidence" value="ECO:0007669"/>
    <property type="project" value="UniProtKB-ARBA"/>
</dbReference>
<evidence type="ECO:0000256" key="8">
    <source>
        <dbReference type="SAM" id="MobiDB-lite"/>
    </source>
</evidence>
<evidence type="ECO:0000256" key="2">
    <source>
        <dbReference type="ARBA" id="ARBA00005992"/>
    </source>
</evidence>
<keyword evidence="6 7" id="KW-0961">Cell wall biogenesis/degradation</keyword>
<feature type="compositionally biased region" description="Pro residues" evidence="8">
    <location>
        <begin position="64"/>
        <end position="79"/>
    </location>
</feature>
<feature type="active site" description="Nucleophile" evidence="7">
    <location>
        <position position="401"/>
    </location>
</feature>
<dbReference type="GO" id="GO:0071555">
    <property type="term" value="P:cell wall organization"/>
    <property type="evidence" value="ECO:0007669"/>
    <property type="project" value="UniProtKB-UniRule"/>
</dbReference>
<dbReference type="PROSITE" id="PS52029">
    <property type="entry name" value="LD_TPASE"/>
    <property type="match status" value="1"/>
</dbReference>
<dbReference type="EMBL" id="FYDG01000005">
    <property type="protein sequence ID" value="SNB73034.1"/>
    <property type="molecule type" value="Genomic_DNA"/>
</dbReference>
<dbReference type="GO" id="GO:0016740">
    <property type="term" value="F:transferase activity"/>
    <property type="evidence" value="ECO:0007669"/>
    <property type="project" value="UniProtKB-KW"/>
</dbReference>
<dbReference type="SUPFAM" id="SSF141523">
    <property type="entry name" value="L,D-transpeptidase catalytic domain-like"/>
    <property type="match status" value="1"/>
</dbReference>
<feature type="domain" description="L,D-TPase catalytic" evidence="10">
    <location>
        <begin position="252"/>
        <end position="434"/>
    </location>
</feature>
<protein>
    <submittedName>
        <fullName evidence="11">Putative peptidoglycan binding domain-containing protein</fullName>
    </submittedName>
</protein>
<dbReference type="PANTHER" id="PTHR41533">
    <property type="entry name" value="L,D-TRANSPEPTIDASE HI_1667-RELATED"/>
    <property type="match status" value="1"/>
</dbReference>
<dbReference type="Gene3D" id="2.40.440.10">
    <property type="entry name" value="L,D-transpeptidase catalytic domain-like"/>
    <property type="match status" value="1"/>
</dbReference>
<dbReference type="AlphaFoldDB" id="A0A212RKM8"/>
<dbReference type="InterPro" id="IPR038063">
    <property type="entry name" value="Transpep_catalytic_dom"/>
</dbReference>
<sequence length="480" mass="50023">MANMRRANHWIGVLAAAALGAAPSGVSAQSAETSPLSPAPSAQTPPAAAPAPAAPAPAAQTPAPVAPPAAPSTPAPAAPAPAAQTPTPPPAEPAPVPAASAAPTPAPKKPKPKPAAPAREMALSDDPTPVLQPETFFATAKASERYAAIADAGGWPTVSALSPGAKGAEVAALRKRLAIEGDLAGAEANGAGWSPALTAAVKHFQFRNGLRQTGVVAGATLRALNVPARTRFKQLASSANRLAGMNFPFGEKYVVVNLPSTAVDAVEYGHVAHRYTAIVGGPEHHSPQISAKIVAINLNPTWTVPESIIKNEIIPKMRSQPNYLSRARIRILNNKGQEVNPGAINWNSDQAKNFTLRQDSGAGNSLGLIRIAMPNPDAVYMHDTPSRNLFANDYRFLSHGCVRVQGVYDLAAWLLRESPAPNGGVWTGDIIQQRIASGAREDIKLIAPVPVIWVYMTGWASADGVVHFRDDVYNVDNVGG</sequence>
<feature type="compositionally biased region" description="Pro residues" evidence="8">
    <location>
        <begin position="86"/>
        <end position="96"/>
    </location>
</feature>
<dbReference type="InterPro" id="IPR005490">
    <property type="entry name" value="LD_TPept_cat_dom"/>
</dbReference>
<dbReference type="UniPathway" id="UPA00219"/>
<evidence type="ECO:0000256" key="3">
    <source>
        <dbReference type="ARBA" id="ARBA00022679"/>
    </source>
</evidence>
<comment type="pathway">
    <text evidence="1 7">Cell wall biogenesis; peptidoglycan biosynthesis.</text>
</comment>
<gene>
    <name evidence="11" type="ORF">SAMN06265338_10554</name>
</gene>
<dbReference type="GO" id="GO:0009252">
    <property type="term" value="P:peptidoglycan biosynthetic process"/>
    <property type="evidence" value="ECO:0007669"/>
    <property type="project" value="UniProtKB-UniPathway"/>
</dbReference>
<organism evidence="11 12">
    <name type="scientific">Rhodoblastus acidophilus</name>
    <name type="common">Rhodopseudomonas acidophila</name>
    <dbReference type="NCBI Taxonomy" id="1074"/>
    <lineage>
        <taxon>Bacteria</taxon>
        <taxon>Pseudomonadati</taxon>
        <taxon>Pseudomonadota</taxon>
        <taxon>Alphaproteobacteria</taxon>
        <taxon>Hyphomicrobiales</taxon>
        <taxon>Rhodoblastaceae</taxon>
        <taxon>Rhodoblastus</taxon>
    </lineage>
</organism>
<dbReference type="Pfam" id="PF03734">
    <property type="entry name" value="YkuD"/>
    <property type="match status" value="1"/>
</dbReference>
<evidence type="ECO:0000256" key="4">
    <source>
        <dbReference type="ARBA" id="ARBA00022960"/>
    </source>
</evidence>
<dbReference type="InterPro" id="IPR002477">
    <property type="entry name" value="Peptidoglycan-bd-like"/>
</dbReference>
<evidence type="ECO:0000259" key="10">
    <source>
        <dbReference type="PROSITE" id="PS52029"/>
    </source>
</evidence>
<dbReference type="GO" id="GO:0008360">
    <property type="term" value="P:regulation of cell shape"/>
    <property type="evidence" value="ECO:0007669"/>
    <property type="project" value="UniProtKB-UniRule"/>
</dbReference>
<keyword evidence="3" id="KW-0808">Transferase</keyword>
<dbReference type="Proteomes" id="UP000198418">
    <property type="component" value="Unassembled WGS sequence"/>
</dbReference>
<name>A0A212RKM8_RHOAC</name>
<keyword evidence="12" id="KW-1185">Reference proteome</keyword>
<evidence type="ECO:0000313" key="11">
    <source>
        <dbReference type="EMBL" id="SNB73034.1"/>
    </source>
</evidence>
<feature type="chain" id="PRO_5012939627" evidence="9">
    <location>
        <begin position="29"/>
        <end position="480"/>
    </location>
</feature>
<feature type="signal peptide" evidence="9">
    <location>
        <begin position="1"/>
        <end position="28"/>
    </location>
</feature>
<reference evidence="12" key="1">
    <citation type="submission" date="2017-06" db="EMBL/GenBank/DDBJ databases">
        <authorList>
            <person name="Varghese N."/>
            <person name="Submissions S."/>
        </authorList>
    </citation>
    <scope>NUCLEOTIDE SEQUENCE [LARGE SCALE GENOMIC DNA]</scope>
    <source>
        <strain evidence="12">DSM 137</strain>
    </source>
</reference>
<dbReference type="InterPro" id="IPR036365">
    <property type="entry name" value="PGBD-like_sf"/>
</dbReference>
<dbReference type="Gene3D" id="1.10.101.10">
    <property type="entry name" value="PGBD-like superfamily/PGBD"/>
    <property type="match status" value="1"/>
</dbReference>
<evidence type="ECO:0000256" key="6">
    <source>
        <dbReference type="ARBA" id="ARBA00023316"/>
    </source>
</evidence>
<dbReference type="InterPro" id="IPR036366">
    <property type="entry name" value="PGBDSf"/>
</dbReference>
<dbReference type="SUPFAM" id="SSF47090">
    <property type="entry name" value="PGBD-like"/>
    <property type="match status" value="1"/>
</dbReference>
<keyword evidence="5 7" id="KW-0573">Peptidoglycan synthesis</keyword>
<dbReference type="Pfam" id="PF01471">
    <property type="entry name" value="PG_binding_1"/>
    <property type="match status" value="1"/>
</dbReference>
<dbReference type="CDD" id="cd16913">
    <property type="entry name" value="YkuD_like"/>
    <property type="match status" value="1"/>
</dbReference>
<dbReference type="PRINTS" id="PR01217">
    <property type="entry name" value="PRICHEXTENSN"/>
</dbReference>
<comment type="similarity">
    <text evidence="2">Belongs to the YkuD family.</text>
</comment>
<evidence type="ECO:0000256" key="7">
    <source>
        <dbReference type="PROSITE-ProRule" id="PRU01373"/>
    </source>
</evidence>
<feature type="active site" description="Proton donor/acceptor" evidence="7">
    <location>
        <position position="382"/>
    </location>
</feature>
<evidence type="ECO:0000313" key="12">
    <source>
        <dbReference type="Proteomes" id="UP000198418"/>
    </source>
</evidence>
<proteinExistence type="inferred from homology"/>